<protein>
    <submittedName>
        <fullName evidence="1">Uncharacterized protein</fullName>
    </submittedName>
</protein>
<gene>
    <name evidence="1" type="ordered locus">Clos_0424</name>
</gene>
<evidence type="ECO:0000313" key="1">
    <source>
        <dbReference type="EMBL" id="ABW17986.1"/>
    </source>
</evidence>
<organism evidence="1 2">
    <name type="scientific">Alkaliphilus oremlandii (strain OhILAs)</name>
    <name type="common">Clostridium oremlandii (strain OhILAs)</name>
    <dbReference type="NCBI Taxonomy" id="350688"/>
    <lineage>
        <taxon>Bacteria</taxon>
        <taxon>Bacillati</taxon>
        <taxon>Bacillota</taxon>
        <taxon>Clostridia</taxon>
        <taxon>Peptostreptococcales</taxon>
        <taxon>Natronincolaceae</taxon>
        <taxon>Alkaliphilus</taxon>
    </lineage>
</organism>
<dbReference type="AlphaFoldDB" id="A8MLR9"/>
<name>A8MLR9_ALKOO</name>
<proteinExistence type="predicted"/>
<dbReference type="HOGENOM" id="CLU_1458402_0_0_9"/>
<keyword evidence="2" id="KW-1185">Reference proteome</keyword>
<dbReference type="OrthoDB" id="10015349at2"/>
<dbReference type="KEGG" id="aoe:Clos_0424"/>
<dbReference type="Proteomes" id="UP000000269">
    <property type="component" value="Chromosome"/>
</dbReference>
<dbReference type="STRING" id="350688.Clos_0424"/>
<evidence type="ECO:0000313" key="2">
    <source>
        <dbReference type="Proteomes" id="UP000000269"/>
    </source>
</evidence>
<accession>A8MLR9</accession>
<reference evidence="2" key="1">
    <citation type="submission" date="2007-10" db="EMBL/GenBank/DDBJ databases">
        <title>Complete genome of Alkaliphilus oremlandii OhILAs.</title>
        <authorList>
            <person name="Copeland A."/>
            <person name="Lucas S."/>
            <person name="Lapidus A."/>
            <person name="Barry K."/>
            <person name="Detter J.C."/>
            <person name="Glavina del Rio T."/>
            <person name="Hammon N."/>
            <person name="Israni S."/>
            <person name="Dalin E."/>
            <person name="Tice H."/>
            <person name="Pitluck S."/>
            <person name="Chain P."/>
            <person name="Malfatti S."/>
            <person name="Shin M."/>
            <person name="Vergez L."/>
            <person name="Schmutz J."/>
            <person name="Larimer F."/>
            <person name="Land M."/>
            <person name="Hauser L."/>
            <person name="Kyrpides N."/>
            <person name="Mikhailova N."/>
            <person name="Stolz J.F."/>
            <person name="Dawson A."/>
            <person name="Fisher E."/>
            <person name="Crable B."/>
            <person name="Perera E."/>
            <person name="Lisak J."/>
            <person name="Ranganathan M."/>
            <person name="Basu P."/>
            <person name="Richardson P."/>
        </authorList>
    </citation>
    <scope>NUCLEOTIDE SEQUENCE [LARGE SCALE GENOMIC DNA]</scope>
    <source>
        <strain evidence="2">OhILAs</strain>
    </source>
</reference>
<dbReference type="eggNOG" id="ENOG502ZETW">
    <property type="taxonomic scope" value="Bacteria"/>
</dbReference>
<sequence>MNKKSRLILSVFMIVTMILSLNITVFAEELVTDKIKAETIEIQILNSEDFSETPIPGMELENSNFRANNTIVPFLIRSGNTEEVEVYIHYAGTKMANAVRFKSLTLKECNLVLPEKTYKTFKPAPPYLYSTHTFPAGIIGSVKIGDILVPTNKSSVKVNTSDLQVFYMTEGWNSYSNIVGCWTLN</sequence>
<dbReference type="RefSeq" id="WP_012158301.1">
    <property type="nucleotide sequence ID" value="NC_009922.1"/>
</dbReference>
<dbReference type="EMBL" id="CP000853">
    <property type="protein sequence ID" value="ABW17986.1"/>
    <property type="molecule type" value="Genomic_DNA"/>
</dbReference>